<reference evidence="2" key="1">
    <citation type="submission" date="2022-11" db="UniProtKB">
        <authorList>
            <consortium name="WormBaseParasite"/>
        </authorList>
    </citation>
    <scope>IDENTIFICATION</scope>
</reference>
<protein>
    <submittedName>
        <fullName evidence="2">Uncharacterized protein</fullName>
    </submittedName>
</protein>
<keyword evidence="1" id="KW-1185">Reference proteome</keyword>
<evidence type="ECO:0000313" key="1">
    <source>
        <dbReference type="Proteomes" id="UP000887540"/>
    </source>
</evidence>
<dbReference type="WBParaSite" id="ACRNAN_scaffold24439.g31797.t1">
    <property type="protein sequence ID" value="ACRNAN_scaffold24439.g31797.t1"/>
    <property type="gene ID" value="ACRNAN_scaffold24439.g31797"/>
</dbReference>
<dbReference type="AlphaFoldDB" id="A0A914DFA1"/>
<organism evidence="1 2">
    <name type="scientific">Acrobeloides nanus</name>
    <dbReference type="NCBI Taxonomy" id="290746"/>
    <lineage>
        <taxon>Eukaryota</taxon>
        <taxon>Metazoa</taxon>
        <taxon>Ecdysozoa</taxon>
        <taxon>Nematoda</taxon>
        <taxon>Chromadorea</taxon>
        <taxon>Rhabditida</taxon>
        <taxon>Tylenchina</taxon>
        <taxon>Cephalobomorpha</taxon>
        <taxon>Cephaloboidea</taxon>
        <taxon>Cephalobidae</taxon>
        <taxon>Acrobeloides</taxon>
    </lineage>
</organism>
<dbReference type="Proteomes" id="UP000887540">
    <property type="component" value="Unplaced"/>
</dbReference>
<name>A0A914DFA1_9BILA</name>
<evidence type="ECO:0000313" key="2">
    <source>
        <dbReference type="WBParaSite" id="ACRNAN_scaffold24439.g31797.t1"/>
    </source>
</evidence>
<sequence length="74" mass="8922">MAKLIVERLCRKKDHSYKNLPRYKIVAHHELDMVEDLILEKLYQSENQWIDEIAKQLQKIKNSREEEEISKGLD</sequence>
<accession>A0A914DFA1</accession>
<proteinExistence type="predicted"/>